<evidence type="ECO:0000313" key="7">
    <source>
        <dbReference type="Proteomes" id="UP000198976"/>
    </source>
</evidence>
<dbReference type="Gene3D" id="3.60.20.10">
    <property type="entry name" value="Glutamine Phosphoribosylpyrophosphate, subunit 1, domain 1"/>
    <property type="match status" value="1"/>
</dbReference>
<dbReference type="InterPro" id="IPR029055">
    <property type="entry name" value="Ntn_hydrolases_N"/>
</dbReference>
<evidence type="ECO:0000256" key="3">
    <source>
        <dbReference type="ARBA" id="ARBA00022888"/>
    </source>
</evidence>
<proteinExistence type="predicted"/>
<keyword evidence="3" id="KW-0061">Asparagine biosynthesis</keyword>
<feature type="domain" description="Asparagine synthetase" evidence="5">
    <location>
        <begin position="169"/>
        <end position="247"/>
    </location>
</feature>
<dbReference type="SUPFAM" id="SSF56235">
    <property type="entry name" value="N-terminal nucleophile aminohydrolases (Ntn hydrolases)"/>
    <property type="match status" value="1"/>
</dbReference>
<keyword evidence="3" id="KW-0028">Amino-acid biosynthesis</keyword>
<dbReference type="Gene3D" id="3.40.50.620">
    <property type="entry name" value="HUPs"/>
    <property type="match status" value="1"/>
</dbReference>
<dbReference type="Pfam" id="PF00733">
    <property type="entry name" value="Asn_synthase"/>
    <property type="match status" value="1"/>
</dbReference>
<protein>
    <recommendedName>
        <fullName evidence="2">asparagine synthase (glutamine-hydrolyzing)</fullName>
        <ecNumber evidence="2">6.3.5.4</ecNumber>
    </recommendedName>
</protein>
<gene>
    <name evidence="6" type="ORF">SAMN04489714_1443</name>
</gene>
<sequence>MKFFDLKLTSPRWVTDSSGRLHVWSMSSDTQLIMQMLSSGVNEDILAKLPGHWTIVDEREENPIIASDRIRSHPLAYAFVNGTWLVTDDFEATRTLKSLERNDQQARIFESTGFCIGPYTLAESICSTEAAHYVILKKDGEKESRLYTRYAFSPDSVTDAEEFSDLFKHALDSSIGRLLDVVGERQLVIPLSGGLDSRLLASYLRLKHVENVIAFTYGKDDSDEVNISHLVANELGIDWFVVPLDTSKVHKAVTGSDFEHFLRKTWKGTSLPHIQDWYPLSVIKENKLVEDDAVFLPGHTIVGNMHDENLCEKGHSYKEILAAITKHHANLQGCYHAIGRDPVWQAELQRAALEIGSRNNPRATQELIEWFNLRERQAKYINNSMSTYEFFGYSWALPMLDHEFWMLWLKGGSHLTLTREWYSRFTSHLYQEATGRDARLFHQAPIRLTPAIKRPLQAVAKATRADNFIAKYRSVRIMMNHPMAFEAYSSLSRLQQLHAYLCGKKQVGLWAKEFVEKGWCGHENLLPPADQ</sequence>
<keyword evidence="7" id="KW-1185">Reference proteome</keyword>
<dbReference type="Proteomes" id="UP000198976">
    <property type="component" value="Chromosome I"/>
</dbReference>
<evidence type="ECO:0000259" key="5">
    <source>
        <dbReference type="Pfam" id="PF00733"/>
    </source>
</evidence>
<evidence type="ECO:0000313" key="6">
    <source>
        <dbReference type="EMBL" id="SDT98742.1"/>
    </source>
</evidence>
<organism evidence="6 7">
    <name type="scientific">Schaalia radingae</name>
    <dbReference type="NCBI Taxonomy" id="131110"/>
    <lineage>
        <taxon>Bacteria</taxon>
        <taxon>Bacillati</taxon>
        <taxon>Actinomycetota</taxon>
        <taxon>Actinomycetes</taxon>
        <taxon>Actinomycetales</taxon>
        <taxon>Actinomycetaceae</taxon>
        <taxon>Schaalia</taxon>
    </lineage>
</organism>
<dbReference type="EMBL" id="LT629792">
    <property type="protein sequence ID" value="SDT98742.1"/>
    <property type="molecule type" value="Genomic_DNA"/>
</dbReference>
<dbReference type="PANTHER" id="PTHR43284">
    <property type="entry name" value="ASPARAGINE SYNTHETASE (GLUTAMINE-HYDROLYZING)"/>
    <property type="match status" value="1"/>
</dbReference>
<dbReference type="InterPro" id="IPR001962">
    <property type="entry name" value="Asn_synthase"/>
</dbReference>
<dbReference type="SUPFAM" id="SSF52402">
    <property type="entry name" value="Adenine nucleotide alpha hydrolases-like"/>
    <property type="match status" value="1"/>
</dbReference>
<dbReference type="InterPro" id="IPR014729">
    <property type="entry name" value="Rossmann-like_a/b/a_fold"/>
</dbReference>
<dbReference type="PANTHER" id="PTHR43284:SF1">
    <property type="entry name" value="ASPARAGINE SYNTHETASE"/>
    <property type="match status" value="1"/>
</dbReference>
<evidence type="ECO:0000256" key="1">
    <source>
        <dbReference type="ARBA" id="ARBA00005187"/>
    </source>
</evidence>
<comment type="catalytic activity">
    <reaction evidence="4">
        <text>L-aspartate + L-glutamine + ATP + H2O = L-asparagine + L-glutamate + AMP + diphosphate + H(+)</text>
        <dbReference type="Rhea" id="RHEA:12228"/>
        <dbReference type="ChEBI" id="CHEBI:15377"/>
        <dbReference type="ChEBI" id="CHEBI:15378"/>
        <dbReference type="ChEBI" id="CHEBI:29985"/>
        <dbReference type="ChEBI" id="CHEBI:29991"/>
        <dbReference type="ChEBI" id="CHEBI:30616"/>
        <dbReference type="ChEBI" id="CHEBI:33019"/>
        <dbReference type="ChEBI" id="CHEBI:58048"/>
        <dbReference type="ChEBI" id="CHEBI:58359"/>
        <dbReference type="ChEBI" id="CHEBI:456215"/>
        <dbReference type="EC" id="6.3.5.4"/>
    </reaction>
</comment>
<comment type="pathway">
    <text evidence="1">Amino-acid biosynthesis; L-asparagine biosynthesis; L-asparagine from L-aspartate (L-Gln route): step 1/1.</text>
</comment>
<accession>A0ABY0V8S2</accession>
<evidence type="ECO:0000256" key="2">
    <source>
        <dbReference type="ARBA" id="ARBA00012737"/>
    </source>
</evidence>
<dbReference type="EC" id="6.3.5.4" evidence="2"/>
<reference evidence="6 7" key="1">
    <citation type="submission" date="2016-10" db="EMBL/GenBank/DDBJ databases">
        <authorList>
            <person name="Varghese N."/>
            <person name="Submissions S."/>
        </authorList>
    </citation>
    <scope>NUCLEOTIDE SEQUENCE [LARGE SCALE GENOMIC DNA]</scope>
    <source>
        <strain evidence="6 7">DSM 9169</strain>
    </source>
</reference>
<evidence type="ECO:0000256" key="4">
    <source>
        <dbReference type="ARBA" id="ARBA00048741"/>
    </source>
</evidence>
<dbReference type="RefSeq" id="WP_092648726.1">
    <property type="nucleotide sequence ID" value="NZ_LT629792.1"/>
</dbReference>
<dbReference type="InterPro" id="IPR051786">
    <property type="entry name" value="ASN_synthetase/amidase"/>
</dbReference>
<name>A0ABY0V8S2_9ACTO</name>